<gene>
    <name evidence="3" type="ORF">GON04_22480</name>
</gene>
<dbReference type="InterPro" id="IPR001920">
    <property type="entry name" value="Asp/Glu_race"/>
</dbReference>
<evidence type="ECO:0000256" key="2">
    <source>
        <dbReference type="ARBA" id="ARBA00023235"/>
    </source>
</evidence>
<evidence type="ECO:0000256" key="1">
    <source>
        <dbReference type="ARBA" id="ARBA00007847"/>
    </source>
</evidence>
<proteinExistence type="inferred from homology"/>
<dbReference type="InterPro" id="IPR033134">
    <property type="entry name" value="Asp/Glu_racemase_AS_2"/>
</dbReference>
<accession>A0A6N8IYX6</accession>
<dbReference type="InterPro" id="IPR015942">
    <property type="entry name" value="Asp/Glu/hydantoin_racemase"/>
</dbReference>
<dbReference type="Pfam" id="PF01177">
    <property type="entry name" value="Asp_Glu_race"/>
    <property type="match status" value="1"/>
</dbReference>
<dbReference type="EMBL" id="WSEL01000009">
    <property type="protein sequence ID" value="MVQ32239.1"/>
    <property type="molecule type" value="Genomic_DNA"/>
</dbReference>
<keyword evidence="4" id="KW-1185">Reference proteome</keyword>
<dbReference type="PANTHER" id="PTHR21198">
    <property type="entry name" value="GLUTAMATE RACEMASE"/>
    <property type="match status" value="1"/>
</dbReference>
<dbReference type="PANTHER" id="PTHR21198:SF7">
    <property type="entry name" value="ASPARTATE-GLUTAMATE RACEMASE FAMILY"/>
    <property type="match status" value="1"/>
</dbReference>
<sequence>MKKIGLIGGISWHSTVEYYRGINLETGRRLGGLHSAPLVLESLDFEVIARLGAQGHEEEVFARFLAAARSLRQSGAQVLALCANTAHRRADRLEQSLGHPLVQIGDALGQAVRAAGMARVGLLGTARTMTEPFLQQRLVDRHGLQVLTPDAPACDAIDGFIFGEMARGVFSQPARAAVLRACDDLAARGAQGVILGCTELPILLRDIATPCPTFDSTQLHAVSIVDAALAREMA</sequence>
<dbReference type="PROSITE" id="PS00924">
    <property type="entry name" value="ASP_GLU_RACEMASE_2"/>
    <property type="match status" value="1"/>
</dbReference>
<dbReference type="SUPFAM" id="SSF53681">
    <property type="entry name" value="Aspartate/glutamate racemase"/>
    <property type="match status" value="2"/>
</dbReference>
<comment type="caution">
    <text evidence="3">The sequence shown here is derived from an EMBL/GenBank/DDBJ whole genome shotgun (WGS) entry which is preliminary data.</text>
</comment>
<dbReference type="RefSeq" id="WP_157400215.1">
    <property type="nucleotide sequence ID" value="NZ_WSEL01000009.1"/>
</dbReference>
<dbReference type="AlphaFoldDB" id="A0A6N8IYX6"/>
<dbReference type="NCBIfam" id="TIGR00035">
    <property type="entry name" value="asp_race"/>
    <property type="match status" value="1"/>
</dbReference>
<dbReference type="Proteomes" id="UP000469385">
    <property type="component" value="Unassembled WGS sequence"/>
</dbReference>
<organism evidence="3 4">
    <name type="scientific">Ramlibacter pinisoli</name>
    <dbReference type="NCBI Taxonomy" id="2682844"/>
    <lineage>
        <taxon>Bacteria</taxon>
        <taxon>Pseudomonadati</taxon>
        <taxon>Pseudomonadota</taxon>
        <taxon>Betaproteobacteria</taxon>
        <taxon>Burkholderiales</taxon>
        <taxon>Comamonadaceae</taxon>
        <taxon>Ramlibacter</taxon>
    </lineage>
</organism>
<evidence type="ECO:0000313" key="3">
    <source>
        <dbReference type="EMBL" id="MVQ32239.1"/>
    </source>
</evidence>
<name>A0A6N8IYX6_9BURK</name>
<reference evidence="3 4" key="1">
    <citation type="submission" date="2019-12" db="EMBL/GenBank/DDBJ databases">
        <authorList>
            <person name="Huq M.A."/>
        </authorList>
    </citation>
    <scope>NUCLEOTIDE SEQUENCE [LARGE SCALE GENOMIC DNA]</scope>
    <source>
        <strain evidence="3 4">MAH-25</strain>
    </source>
</reference>
<dbReference type="EC" id="5.1.1.-" evidence="3"/>
<evidence type="ECO:0000313" key="4">
    <source>
        <dbReference type="Proteomes" id="UP000469385"/>
    </source>
</evidence>
<dbReference type="GO" id="GO:0047661">
    <property type="term" value="F:amino-acid racemase activity"/>
    <property type="evidence" value="ECO:0007669"/>
    <property type="project" value="InterPro"/>
</dbReference>
<protein>
    <submittedName>
        <fullName evidence="3">Amino acid racemase</fullName>
        <ecNumber evidence="3">5.1.1.-</ecNumber>
    </submittedName>
</protein>
<comment type="similarity">
    <text evidence="1">Belongs to the aspartate/glutamate racemases family.</text>
</comment>
<dbReference type="InterPro" id="IPR004380">
    <property type="entry name" value="Asp_race"/>
</dbReference>
<dbReference type="Gene3D" id="3.40.50.1860">
    <property type="match status" value="2"/>
</dbReference>
<keyword evidence="2 3" id="KW-0413">Isomerase</keyword>